<dbReference type="InterPro" id="IPR050364">
    <property type="entry name" value="Cytochrome_P450_fung"/>
</dbReference>
<keyword evidence="14" id="KW-0732">Signal</keyword>
<feature type="chain" id="PRO_5046851589" evidence="14">
    <location>
        <begin position="18"/>
        <end position="500"/>
    </location>
</feature>
<sequence>MSLTVIGLVVLIISAWALSSKAGPKHPPLFPGPKALPLVGNVLPSSKRLWLTMAAYSEQFGPIYSLRILGSSMLVLNSASEARDLIEGKSSLYAPRPPPKMVELAGMDRGVLFESNPVRMRKSRKLLHMVLQPRELRLFDPTLVEKNNRFLHNLLHSPHKFLEHIRKLPAGVTLALSHGYEVQEEDDPYVAMADVTVQNFAKASDPAAFLVHWLPILAKLPTFLPGMQFKRLALSWRQQYTALAERGHEHVESNIASGTARPSLTSLALASELKDERDIIMFTATQVYTGEQLYCTATLSSFFLMMMKHPDVQRRAQQEIDQVIGDERLPVYGDRPQLPYIESLLKELLRCCPPIPAVTRAPAQDDVHKGYYIPKGTVVVVNFWAMLHDKTRYDEPDQFRPDRWLSRDADVNTDPFEVIFGFGRRTCPGRHLAESLLFTAIATTLAAFDIAVPRDEQGNLVEPTGEYSDGGIIWPLPFKCDIRARSERAKELILNSVVQA</sequence>
<evidence type="ECO:0000256" key="6">
    <source>
        <dbReference type="ARBA" id="ARBA00022692"/>
    </source>
</evidence>
<evidence type="ECO:0000256" key="2">
    <source>
        <dbReference type="ARBA" id="ARBA00004167"/>
    </source>
</evidence>
<dbReference type="SUPFAM" id="SSF48264">
    <property type="entry name" value="Cytochrome P450"/>
    <property type="match status" value="1"/>
</dbReference>
<dbReference type="Gene3D" id="1.10.630.10">
    <property type="entry name" value="Cytochrome P450"/>
    <property type="match status" value="1"/>
</dbReference>
<evidence type="ECO:0000256" key="11">
    <source>
        <dbReference type="ARBA" id="ARBA00023033"/>
    </source>
</evidence>
<dbReference type="InterPro" id="IPR001128">
    <property type="entry name" value="Cyt_P450"/>
</dbReference>
<comment type="cofactor">
    <cofactor evidence="1">
        <name>heme</name>
        <dbReference type="ChEBI" id="CHEBI:30413"/>
    </cofactor>
</comment>
<dbReference type="GeneID" id="72001323"/>
<gene>
    <name evidence="15" type="ORF">C8Q71DRAFT_708021</name>
</gene>
<evidence type="ECO:0000256" key="13">
    <source>
        <dbReference type="RuleBase" id="RU000461"/>
    </source>
</evidence>
<keyword evidence="11 13" id="KW-0503">Monooxygenase</keyword>
<keyword evidence="16" id="KW-1185">Reference proteome</keyword>
<protein>
    <submittedName>
        <fullName evidence="15">Cytochrome P450</fullName>
    </submittedName>
</protein>
<evidence type="ECO:0000313" key="15">
    <source>
        <dbReference type="EMBL" id="KAH9836619.1"/>
    </source>
</evidence>
<evidence type="ECO:0000256" key="10">
    <source>
        <dbReference type="ARBA" id="ARBA00023004"/>
    </source>
</evidence>
<evidence type="ECO:0000313" key="16">
    <source>
        <dbReference type="Proteomes" id="UP000814176"/>
    </source>
</evidence>
<dbReference type="PANTHER" id="PTHR46300:SF7">
    <property type="entry name" value="P450, PUTATIVE (EUROFUNG)-RELATED"/>
    <property type="match status" value="1"/>
</dbReference>
<dbReference type="PROSITE" id="PS00086">
    <property type="entry name" value="CYTOCHROME_P450"/>
    <property type="match status" value="1"/>
</dbReference>
<dbReference type="RefSeq" id="XP_047778857.1">
    <property type="nucleotide sequence ID" value="XM_047920591.1"/>
</dbReference>
<evidence type="ECO:0000256" key="4">
    <source>
        <dbReference type="ARBA" id="ARBA00010617"/>
    </source>
</evidence>
<dbReference type="EMBL" id="JADCUA010000010">
    <property type="protein sequence ID" value="KAH9836619.1"/>
    <property type="molecule type" value="Genomic_DNA"/>
</dbReference>
<dbReference type="CDD" id="cd11065">
    <property type="entry name" value="CYP64-like"/>
    <property type="match status" value="1"/>
</dbReference>
<feature type="signal peptide" evidence="14">
    <location>
        <begin position="1"/>
        <end position="17"/>
    </location>
</feature>
<comment type="subcellular location">
    <subcellularLocation>
        <location evidence="2">Membrane</location>
        <topology evidence="2">Single-pass membrane protein</topology>
    </subcellularLocation>
</comment>
<evidence type="ECO:0000256" key="1">
    <source>
        <dbReference type="ARBA" id="ARBA00001971"/>
    </source>
</evidence>
<name>A0ABQ8KFQ9_9APHY</name>
<dbReference type="Proteomes" id="UP000814176">
    <property type="component" value="Unassembled WGS sequence"/>
</dbReference>
<evidence type="ECO:0000256" key="5">
    <source>
        <dbReference type="ARBA" id="ARBA00022617"/>
    </source>
</evidence>
<dbReference type="PANTHER" id="PTHR46300">
    <property type="entry name" value="P450, PUTATIVE (EUROFUNG)-RELATED-RELATED"/>
    <property type="match status" value="1"/>
</dbReference>
<keyword evidence="12" id="KW-0472">Membrane</keyword>
<evidence type="ECO:0000256" key="14">
    <source>
        <dbReference type="SAM" id="SignalP"/>
    </source>
</evidence>
<comment type="similarity">
    <text evidence="4 13">Belongs to the cytochrome P450 family.</text>
</comment>
<evidence type="ECO:0000256" key="12">
    <source>
        <dbReference type="ARBA" id="ARBA00023136"/>
    </source>
</evidence>
<keyword evidence="9 13" id="KW-0560">Oxidoreductase</keyword>
<organism evidence="15 16">
    <name type="scientific">Rhodofomes roseus</name>
    <dbReference type="NCBI Taxonomy" id="34475"/>
    <lineage>
        <taxon>Eukaryota</taxon>
        <taxon>Fungi</taxon>
        <taxon>Dikarya</taxon>
        <taxon>Basidiomycota</taxon>
        <taxon>Agaricomycotina</taxon>
        <taxon>Agaricomycetes</taxon>
        <taxon>Polyporales</taxon>
        <taxon>Rhodofomes</taxon>
    </lineage>
</organism>
<dbReference type="PRINTS" id="PR00463">
    <property type="entry name" value="EP450I"/>
</dbReference>
<keyword evidence="8" id="KW-1133">Transmembrane helix</keyword>
<dbReference type="InterPro" id="IPR002401">
    <property type="entry name" value="Cyt_P450_E_grp-I"/>
</dbReference>
<keyword evidence="6" id="KW-0812">Transmembrane</keyword>
<dbReference type="InterPro" id="IPR036396">
    <property type="entry name" value="Cyt_P450_sf"/>
</dbReference>
<comment type="pathway">
    <text evidence="3">Secondary metabolite biosynthesis.</text>
</comment>
<accession>A0ABQ8KFQ9</accession>
<keyword evidence="10 13" id="KW-0408">Iron</keyword>
<evidence type="ECO:0000256" key="3">
    <source>
        <dbReference type="ARBA" id="ARBA00005179"/>
    </source>
</evidence>
<dbReference type="PRINTS" id="PR00385">
    <property type="entry name" value="P450"/>
</dbReference>
<dbReference type="InterPro" id="IPR017972">
    <property type="entry name" value="Cyt_P450_CS"/>
</dbReference>
<proteinExistence type="inferred from homology"/>
<evidence type="ECO:0000256" key="7">
    <source>
        <dbReference type="ARBA" id="ARBA00022723"/>
    </source>
</evidence>
<keyword evidence="5 13" id="KW-0349">Heme</keyword>
<evidence type="ECO:0000256" key="8">
    <source>
        <dbReference type="ARBA" id="ARBA00022989"/>
    </source>
</evidence>
<comment type="caution">
    <text evidence="15">The sequence shown here is derived from an EMBL/GenBank/DDBJ whole genome shotgun (WGS) entry which is preliminary data.</text>
</comment>
<dbReference type="Pfam" id="PF00067">
    <property type="entry name" value="p450"/>
    <property type="match status" value="1"/>
</dbReference>
<keyword evidence="7 13" id="KW-0479">Metal-binding</keyword>
<reference evidence="15 16" key="1">
    <citation type="journal article" date="2021" name="Environ. Microbiol.">
        <title>Gene family expansions and transcriptome signatures uncover fungal adaptations to wood decay.</title>
        <authorList>
            <person name="Hage H."/>
            <person name="Miyauchi S."/>
            <person name="Viragh M."/>
            <person name="Drula E."/>
            <person name="Min B."/>
            <person name="Chaduli D."/>
            <person name="Navarro D."/>
            <person name="Favel A."/>
            <person name="Norest M."/>
            <person name="Lesage-Meessen L."/>
            <person name="Balint B."/>
            <person name="Merenyi Z."/>
            <person name="de Eugenio L."/>
            <person name="Morin E."/>
            <person name="Martinez A.T."/>
            <person name="Baldrian P."/>
            <person name="Stursova M."/>
            <person name="Martinez M.J."/>
            <person name="Novotny C."/>
            <person name="Magnuson J.K."/>
            <person name="Spatafora J.W."/>
            <person name="Maurice S."/>
            <person name="Pangilinan J."/>
            <person name="Andreopoulos W."/>
            <person name="LaButti K."/>
            <person name="Hundley H."/>
            <person name="Na H."/>
            <person name="Kuo A."/>
            <person name="Barry K."/>
            <person name="Lipzen A."/>
            <person name="Henrissat B."/>
            <person name="Riley R."/>
            <person name="Ahrendt S."/>
            <person name="Nagy L.G."/>
            <person name="Grigoriev I.V."/>
            <person name="Martin F."/>
            <person name="Rosso M.N."/>
        </authorList>
    </citation>
    <scope>NUCLEOTIDE SEQUENCE [LARGE SCALE GENOMIC DNA]</scope>
    <source>
        <strain evidence="15 16">CIRM-BRFM 1785</strain>
    </source>
</reference>
<evidence type="ECO:0000256" key="9">
    <source>
        <dbReference type="ARBA" id="ARBA00023002"/>
    </source>
</evidence>